<dbReference type="EMBL" id="JAACJN010000025">
    <property type="protein sequence ID" value="KAF5388907.1"/>
    <property type="molecule type" value="Genomic_DNA"/>
</dbReference>
<feature type="chain" id="PRO_5034097680" evidence="2">
    <location>
        <begin position="19"/>
        <end position="130"/>
    </location>
</feature>
<name>A0A8H5HSV4_9AGAR</name>
<keyword evidence="4" id="KW-1185">Reference proteome</keyword>
<gene>
    <name evidence="3" type="ORF">D9757_005074</name>
</gene>
<evidence type="ECO:0000256" key="1">
    <source>
        <dbReference type="SAM" id="MobiDB-lite"/>
    </source>
</evidence>
<keyword evidence="2" id="KW-0732">Signal</keyword>
<proteinExistence type="predicted"/>
<evidence type="ECO:0000313" key="4">
    <source>
        <dbReference type="Proteomes" id="UP000518752"/>
    </source>
</evidence>
<sequence length="130" mass="13959">MVRLCFLTIMSLKAKANARRGVSDLFTPKTTLVATATVTGMDIASGAHRGVGRPILTYQDGHGNYQNRASRTDLNILRADMKAFRGDVDVNSVMNDYTVSTIGTGGERGPYSVPREDRGDFRGGSAISSS</sequence>
<dbReference type="Proteomes" id="UP000518752">
    <property type="component" value="Unassembled WGS sequence"/>
</dbReference>
<comment type="caution">
    <text evidence="3">The sequence shown here is derived from an EMBL/GenBank/DDBJ whole genome shotgun (WGS) entry which is preliminary data.</text>
</comment>
<evidence type="ECO:0000256" key="2">
    <source>
        <dbReference type="SAM" id="SignalP"/>
    </source>
</evidence>
<evidence type="ECO:0000313" key="3">
    <source>
        <dbReference type="EMBL" id="KAF5388907.1"/>
    </source>
</evidence>
<organism evidence="3 4">
    <name type="scientific">Collybiopsis confluens</name>
    <dbReference type="NCBI Taxonomy" id="2823264"/>
    <lineage>
        <taxon>Eukaryota</taxon>
        <taxon>Fungi</taxon>
        <taxon>Dikarya</taxon>
        <taxon>Basidiomycota</taxon>
        <taxon>Agaricomycotina</taxon>
        <taxon>Agaricomycetes</taxon>
        <taxon>Agaricomycetidae</taxon>
        <taxon>Agaricales</taxon>
        <taxon>Marasmiineae</taxon>
        <taxon>Omphalotaceae</taxon>
        <taxon>Collybiopsis</taxon>
    </lineage>
</organism>
<feature type="region of interest" description="Disordered" evidence="1">
    <location>
        <begin position="101"/>
        <end position="130"/>
    </location>
</feature>
<feature type="signal peptide" evidence="2">
    <location>
        <begin position="1"/>
        <end position="18"/>
    </location>
</feature>
<dbReference type="AlphaFoldDB" id="A0A8H5HSV4"/>
<protein>
    <submittedName>
        <fullName evidence="3">Uncharacterized protein</fullName>
    </submittedName>
</protein>
<accession>A0A8H5HSV4</accession>
<reference evidence="3 4" key="1">
    <citation type="journal article" date="2020" name="ISME J.">
        <title>Uncovering the hidden diversity of litter-decomposition mechanisms in mushroom-forming fungi.</title>
        <authorList>
            <person name="Floudas D."/>
            <person name="Bentzer J."/>
            <person name="Ahren D."/>
            <person name="Johansson T."/>
            <person name="Persson P."/>
            <person name="Tunlid A."/>
        </authorList>
    </citation>
    <scope>NUCLEOTIDE SEQUENCE [LARGE SCALE GENOMIC DNA]</scope>
    <source>
        <strain evidence="3 4">CBS 406.79</strain>
    </source>
</reference>